<feature type="region of interest" description="Disordered" evidence="13">
    <location>
        <begin position="634"/>
        <end position="655"/>
    </location>
</feature>
<dbReference type="InterPro" id="IPR034731">
    <property type="entry name" value="Znf_CCHC_FOG"/>
</dbReference>
<keyword evidence="3" id="KW-0479">Metal-binding</keyword>
<evidence type="ECO:0000256" key="12">
    <source>
        <dbReference type="PROSITE-ProRule" id="PRU00042"/>
    </source>
</evidence>
<dbReference type="InterPro" id="IPR059121">
    <property type="entry name" value="CCHC_ZFPM2-like"/>
</dbReference>
<sequence length="1083" mass="117568">DDEEFPEGENVAPTQNESTTEEANEAQSPQSQTSKSTSSPEREPPVECNFEINNQTKVRSGEKRPHDIDVDSNSLSPIPTAKIMPTLRLNVALASDPASNPEAKELRNIRVKAEENKSEDDEIMSNHEDAENILESANISKAAMKAQQQQQQLNLVAPKSKENVNNVNQMLVKNLEMIPRPHVFMCEPCGIRFSSLSTLEAHQTYYCSHRKDADESPSKQGSAADTNGSEPPTKSIKTGKQYACTQCSYSADKKVSLNRHMRMHQTSPAPSSTTSNGDEASSQIVVQQLIGQPTVPIVVDRYCSDCDIRFSSTKTYRAHKQHYCSSRHREGQPTTATNATPSAATTPKPPGQKSGSQSPQETPKSPPASSQPFLALPTNPIIIIPYSLIRNASVIPGPLTTIAPVANPDSACFIFQNGTLQPIAMSLAPNPSSNANAQHHQAASRTPSVPPQTVNETKVSKAGSSSNASGNQTGEVLKAVNKRDGNPSRETSTPLDLSVRRMSPGSNSRERSLSLSSAISADHFRMEFDAMMEGKENLSVSGDSITPEQIVCAPSLPGSPPLTPSPKRRSHSPRGGSVSISPNSSTSHSLLMRPLLPADIALRLSDPSLNVIPPQMLVKQSMELAMRLSSSGTSETTNVQQISPSQSITSPTGVITPTPIPPQMFVKTGMSKCKECNIVFCKYENYLAHKKHYCSARNLEDGDGSTKTSSPPNSPPCVSPSGVPLTYQQLICVACGIKFTSLDNLNAHQMYYCPKRNELQAQVIASAAVTTSHKEKCLKCKTTHDLSQACTIAGQGAYKCPICEVISPNSSEVRRHMETHGDVKAFRCTICRYKGNTLRGMRTHIRMHIDKKSGDVNEENFISCILDDDRTEIPPASAVKTPSPEIQEQQKMNVIKMGRLMVKSPVEDVPIQNGTLESSSVSESNSIKKEPEESSQEDNAKENEVNDVIDEPSLIPENVIKVELDDKEASSSPTMQSESPQPRKQSQQKIVLAPPKIPSPSEALRMHSPAASVIHIQSTTPPVISPNGSRYCTNCDISFNYAHTFLAHKKFYCKKKVDRPSNGPSPNASSNVVVTLAAETSVL</sequence>
<feature type="region of interest" description="Disordered" evidence="13">
    <location>
        <begin position="908"/>
        <end position="989"/>
    </location>
</feature>
<keyword evidence="10" id="KW-0804">Transcription</keyword>
<dbReference type="SMART" id="SM00355">
    <property type="entry name" value="ZnF_C2H2"/>
    <property type="match status" value="7"/>
</dbReference>
<dbReference type="Proteomes" id="UP000183832">
    <property type="component" value="Unassembled WGS sequence"/>
</dbReference>
<keyword evidence="2" id="KW-0678">Repressor</keyword>
<feature type="compositionally biased region" description="Basic and acidic residues" evidence="13">
    <location>
        <begin position="960"/>
        <end position="969"/>
    </location>
</feature>
<dbReference type="STRING" id="568069.A0A1J1IP16"/>
<evidence type="ECO:0000313" key="17">
    <source>
        <dbReference type="Proteomes" id="UP000183832"/>
    </source>
</evidence>
<evidence type="ECO:0000256" key="9">
    <source>
        <dbReference type="ARBA" id="ARBA00023159"/>
    </source>
</evidence>
<evidence type="ECO:0000256" key="1">
    <source>
        <dbReference type="ARBA" id="ARBA00004123"/>
    </source>
</evidence>
<dbReference type="AlphaFoldDB" id="A0A1J1IP16"/>
<dbReference type="GO" id="GO:0007507">
    <property type="term" value="P:heart development"/>
    <property type="evidence" value="ECO:0007669"/>
    <property type="project" value="TreeGrafter"/>
</dbReference>
<feature type="domain" description="CCHC FOG-type" evidence="15">
    <location>
        <begin position="1024"/>
        <end position="1057"/>
    </location>
</feature>
<keyword evidence="9" id="KW-0010">Activator</keyword>
<dbReference type="GO" id="GO:0000122">
    <property type="term" value="P:negative regulation of transcription by RNA polymerase II"/>
    <property type="evidence" value="ECO:0007669"/>
    <property type="project" value="TreeGrafter"/>
</dbReference>
<feature type="domain" description="C2H2-type" evidence="14">
    <location>
        <begin position="798"/>
        <end position="825"/>
    </location>
</feature>
<dbReference type="GO" id="GO:0061629">
    <property type="term" value="F:RNA polymerase II-specific DNA-binding transcription factor binding"/>
    <property type="evidence" value="ECO:0007669"/>
    <property type="project" value="InterPro"/>
</dbReference>
<evidence type="ECO:0000256" key="13">
    <source>
        <dbReference type="SAM" id="MobiDB-lite"/>
    </source>
</evidence>
<organism evidence="16 17">
    <name type="scientific">Clunio marinus</name>
    <dbReference type="NCBI Taxonomy" id="568069"/>
    <lineage>
        <taxon>Eukaryota</taxon>
        <taxon>Metazoa</taxon>
        <taxon>Ecdysozoa</taxon>
        <taxon>Arthropoda</taxon>
        <taxon>Hexapoda</taxon>
        <taxon>Insecta</taxon>
        <taxon>Pterygota</taxon>
        <taxon>Neoptera</taxon>
        <taxon>Endopterygota</taxon>
        <taxon>Diptera</taxon>
        <taxon>Nematocera</taxon>
        <taxon>Chironomoidea</taxon>
        <taxon>Chironomidae</taxon>
        <taxon>Clunio</taxon>
    </lineage>
</organism>
<dbReference type="SUPFAM" id="SSF57667">
    <property type="entry name" value="beta-beta-alpha zinc fingers"/>
    <property type="match status" value="6"/>
</dbReference>
<reference evidence="16 17" key="1">
    <citation type="submission" date="2015-04" db="EMBL/GenBank/DDBJ databases">
        <authorList>
            <person name="Syromyatnikov M.Y."/>
            <person name="Popov V.N."/>
        </authorList>
    </citation>
    <scope>NUCLEOTIDE SEQUENCE [LARGE SCALE GENOMIC DNA]</scope>
</reference>
<evidence type="ECO:0000256" key="8">
    <source>
        <dbReference type="ARBA" id="ARBA00023125"/>
    </source>
</evidence>
<dbReference type="InterPro" id="IPR013087">
    <property type="entry name" value="Znf_C2H2_type"/>
</dbReference>
<feature type="domain" description="CCHC FOG-type" evidence="15">
    <location>
        <begin position="295"/>
        <end position="328"/>
    </location>
</feature>
<proteinExistence type="predicted"/>
<dbReference type="InterPro" id="IPR036236">
    <property type="entry name" value="Znf_C2H2_sf"/>
</dbReference>
<feature type="domain" description="CCHC FOG-type" evidence="15">
    <location>
        <begin position="178"/>
        <end position="211"/>
    </location>
</feature>
<evidence type="ECO:0000256" key="7">
    <source>
        <dbReference type="ARBA" id="ARBA00023015"/>
    </source>
</evidence>
<dbReference type="PANTHER" id="PTHR12958">
    <property type="entry name" value="FRIEND OF GATA2-RELATED"/>
    <property type="match status" value="1"/>
</dbReference>
<dbReference type="GO" id="GO:0008270">
    <property type="term" value="F:zinc ion binding"/>
    <property type="evidence" value="ECO:0007669"/>
    <property type="project" value="UniProtKB-KW"/>
</dbReference>
<feature type="compositionally biased region" description="Basic and acidic residues" evidence="13">
    <location>
        <begin position="926"/>
        <end position="944"/>
    </location>
</feature>
<dbReference type="PANTHER" id="PTHR12958:SF3">
    <property type="entry name" value="ZINC FINGER PROTEIN USH"/>
    <property type="match status" value="1"/>
</dbReference>
<evidence type="ECO:0000256" key="6">
    <source>
        <dbReference type="ARBA" id="ARBA00022833"/>
    </source>
</evidence>
<evidence type="ECO:0000259" key="14">
    <source>
        <dbReference type="PROSITE" id="PS50157"/>
    </source>
</evidence>
<feature type="compositionally biased region" description="Polar residues" evidence="13">
    <location>
        <begin position="429"/>
        <end position="457"/>
    </location>
</feature>
<feature type="non-terminal residue" evidence="16">
    <location>
        <position position="1"/>
    </location>
</feature>
<keyword evidence="17" id="KW-1185">Reference proteome</keyword>
<evidence type="ECO:0000256" key="5">
    <source>
        <dbReference type="ARBA" id="ARBA00022771"/>
    </source>
</evidence>
<gene>
    <name evidence="16" type="ORF">CLUMA_CG014234</name>
</gene>
<dbReference type="FunFam" id="3.30.160.60:FF:000100">
    <property type="entry name" value="Zinc finger 45-like"/>
    <property type="match status" value="1"/>
</dbReference>
<evidence type="ECO:0000256" key="11">
    <source>
        <dbReference type="ARBA" id="ARBA00023242"/>
    </source>
</evidence>
<feature type="region of interest" description="Disordered" evidence="13">
    <location>
        <begin position="1"/>
        <end position="73"/>
    </location>
</feature>
<dbReference type="InterPro" id="IPR039746">
    <property type="entry name" value="FOG"/>
</dbReference>
<dbReference type="GO" id="GO:0030154">
    <property type="term" value="P:cell differentiation"/>
    <property type="evidence" value="ECO:0007669"/>
    <property type="project" value="UniProtKB-ARBA"/>
</dbReference>
<evidence type="ECO:0000259" key="15">
    <source>
        <dbReference type="PROSITE" id="PS51810"/>
    </source>
</evidence>
<dbReference type="Pfam" id="PF25445">
    <property type="entry name" value="CCHC_ZFPM2"/>
    <property type="match status" value="1"/>
</dbReference>
<feature type="region of interest" description="Disordered" evidence="13">
    <location>
        <begin position="323"/>
        <end position="373"/>
    </location>
</feature>
<feature type="region of interest" description="Disordered" evidence="13">
    <location>
        <begin position="426"/>
        <end position="514"/>
    </location>
</feature>
<dbReference type="Pfam" id="PF13909">
    <property type="entry name" value="zf-H2C2_5"/>
    <property type="match status" value="1"/>
</dbReference>
<keyword evidence="8" id="KW-0238">DNA-binding</keyword>
<dbReference type="PROSITE" id="PS51810">
    <property type="entry name" value="ZF_CCHC_FOG"/>
    <property type="match status" value="5"/>
</dbReference>
<feature type="region of interest" description="Disordered" evidence="13">
    <location>
        <begin position="210"/>
        <end position="237"/>
    </location>
</feature>
<feature type="compositionally biased region" description="Polar residues" evidence="13">
    <location>
        <begin position="353"/>
        <end position="372"/>
    </location>
</feature>
<accession>A0A1J1IP16</accession>
<dbReference type="GO" id="GO:0003677">
    <property type="term" value="F:DNA binding"/>
    <property type="evidence" value="ECO:0007669"/>
    <property type="project" value="UniProtKB-KW"/>
</dbReference>
<feature type="region of interest" description="Disordered" evidence="13">
    <location>
        <begin position="550"/>
        <end position="588"/>
    </location>
</feature>
<evidence type="ECO:0000313" key="16">
    <source>
        <dbReference type="EMBL" id="CRL01300.1"/>
    </source>
</evidence>
<keyword evidence="5 12" id="KW-0863">Zinc-finger</keyword>
<dbReference type="GO" id="GO:0009653">
    <property type="term" value="P:anatomical structure morphogenesis"/>
    <property type="evidence" value="ECO:0007669"/>
    <property type="project" value="UniProtKB-ARBA"/>
</dbReference>
<protein>
    <submittedName>
        <fullName evidence="16">CLUMA_CG014234, isoform A</fullName>
    </submittedName>
</protein>
<dbReference type="Gene3D" id="3.30.160.60">
    <property type="entry name" value="Classic Zinc Finger"/>
    <property type="match status" value="2"/>
</dbReference>
<feature type="compositionally biased region" description="Low complexity" evidence="13">
    <location>
        <begin position="333"/>
        <end position="346"/>
    </location>
</feature>
<name>A0A1J1IP16_9DIPT</name>
<evidence type="ECO:0000256" key="4">
    <source>
        <dbReference type="ARBA" id="ARBA00022737"/>
    </source>
</evidence>
<comment type="subcellular location">
    <subcellularLocation>
        <location evidence="1">Nucleus</location>
    </subcellularLocation>
</comment>
<evidence type="ECO:0000256" key="10">
    <source>
        <dbReference type="ARBA" id="ARBA00023163"/>
    </source>
</evidence>
<feature type="compositionally biased region" description="Low complexity" evidence="13">
    <location>
        <begin position="460"/>
        <end position="471"/>
    </location>
</feature>
<feature type="domain" description="CCHC FOG-type" evidence="15">
    <location>
        <begin position="724"/>
        <end position="757"/>
    </location>
</feature>
<feature type="domain" description="C2H2-type" evidence="14">
    <location>
        <begin position="184"/>
        <end position="214"/>
    </location>
</feature>
<feature type="compositionally biased region" description="Polar residues" evidence="13">
    <location>
        <begin position="218"/>
        <end position="237"/>
    </location>
</feature>
<dbReference type="PROSITE" id="PS50157">
    <property type="entry name" value="ZINC_FINGER_C2H2_2"/>
    <property type="match status" value="3"/>
</dbReference>
<feature type="compositionally biased region" description="Polar residues" evidence="13">
    <location>
        <begin position="970"/>
        <end position="989"/>
    </location>
</feature>
<feature type="compositionally biased region" description="Polar residues" evidence="13">
    <location>
        <begin position="578"/>
        <end position="588"/>
    </location>
</feature>
<dbReference type="OrthoDB" id="8742770at2759"/>
<keyword evidence="4" id="KW-0677">Repeat</keyword>
<feature type="compositionally biased region" description="Low complexity" evidence="13">
    <location>
        <begin position="640"/>
        <end position="655"/>
    </location>
</feature>
<dbReference type="GO" id="GO:0005634">
    <property type="term" value="C:nucleus"/>
    <property type="evidence" value="ECO:0007669"/>
    <property type="project" value="UniProtKB-SubCell"/>
</dbReference>
<dbReference type="EMBL" id="CVRI01000055">
    <property type="protein sequence ID" value="CRL01300.1"/>
    <property type="molecule type" value="Genomic_DNA"/>
</dbReference>
<evidence type="ECO:0000256" key="3">
    <source>
        <dbReference type="ARBA" id="ARBA00022723"/>
    </source>
</evidence>
<feature type="domain" description="CCHC FOG-type" evidence="15">
    <location>
        <begin position="665"/>
        <end position="698"/>
    </location>
</feature>
<keyword evidence="6" id="KW-0862">Zinc</keyword>
<feature type="domain" description="C2H2-type" evidence="14">
    <location>
        <begin position="242"/>
        <end position="269"/>
    </location>
</feature>
<feature type="compositionally biased region" description="Basic and acidic residues" evidence="13">
    <location>
        <begin position="59"/>
        <end position="69"/>
    </location>
</feature>
<dbReference type="GO" id="GO:0045944">
    <property type="term" value="P:positive regulation of transcription by RNA polymerase II"/>
    <property type="evidence" value="ECO:0007669"/>
    <property type="project" value="TreeGrafter"/>
</dbReference>
<keyword evidence="11" id="KW-0539">Nucleus</keyword>
<evidence type="ECO:0000256" key="2">
    <source>
        <dbReference type="ARBA" id="ARBA00022491"/>
    </source>
</evidence>
<keyword evidence="7" id="KW-0805">Transcription regulation</keyword>
<feature type="compositionally biased region" description="Low complexity" evidence="13">
    <location>
        <begin position="27"/>
        <end position="39"/>
    </location>
</feature>